<keyword evidence="1" id="KW-0378">Hydrolase</keyword>
<sequence length="259" mass="29728">MQVRINSEFLSANPYVTNLGLHSFTSTQRTIKVQIKPRPRRIHQRDKMKLFTRQLQPSPEMKERVTAVERIVGYDFVDKTLLEEALTHPSSCRPNSYQRLELLGDSALNHAVTKYLFLDSRKFNEDEITNRRKDTVSNPYLARIGARLGLYDYLLRYNTPDLDDQVAKFTEGVIKGKDMTGSPGYKVLADVVESVAAAVYVDLNYDLEKLWKIFKPLLDLEKSDCMMKTRESDSMLGYIASLLDTLGAKAYRKSKMVTE</sequence>
<dbReference type="Pfam" id="PF00636">
    <property type="entry name" value="Ribonuclease_3"/>
    <property type="match status" value="1"/>
</dbReference>
<gene>
    <name evidence="3" type="ORF">CURHAP_LOCUS28209</name>
</gene>
<dbReference type="PANTHER" id="PTHR14950:SF80">
    <property type="entry name" value="RNASE III DOMAIN-CONTAINING PROTEIN"/>
    <property type="match status" value="1"/>
</dbReference>
<dbReference type="EMBL" id="CAEKDK010000004">
    <property type="protein sequence ID" value="CAB4278015.1"/>
    <property type="molecule type" value="Genomic_DNA"/>
</dbReference>
<accession>A0A6J5URZ7</accession>
<dbReference type="AlphaFoldDB" id="A0A6J5URZ7"/>
<dbReference type="GO" id="GO:0005737">
    <property type="term" value="C:cytoplasm"/>
    <property type="evidence" value="ECO:0007669"/>
    <property type="project" value="TreeGrafter"/>
</dbReference>
<dbReference type="SMART" id="SM00535">
    <property type="entry name" value="RIBOc"/>
    <property type="match status" value="1"/>
</dbReference>
<dbReference type="GO" id="GO:0004525">
    <property type="term" value="F:ribonuclease III activity"/>
    <property type="evidence" value="ECO:0007669"/>
    <property type="project" value="InterPro"/>
</dbReference>
<dbReference type="GO" id="GO:0030422">
    <property type="term" value="P:siRNA processing"/>
    <property type="evidence" value="ECO:0007669"/>
    <property type="project" value="TreeGrafter"/>
</dbReference>
<evidence type="ECO:0000313" key="4">
    <source>
        <dbReference type="Proteomes" id="UP000507222"/>
    </source>
</evidence>
<dbReference type="GO" id="GO:0003723">
    <property type="term" value="F:RNA binding"/>
    <property type="evidence" value="ECO:0007669"/>
    <property type="project" value="TreeGrafter"/>
</dbReference>
<reference evidence="3 4" key="1">
    <citation type="submission" date="2020-05" db="EMBL/GenBank/DDBJ databases">
        <authorList>
            <person name="Campoy J."/>
            <person name="Schneeberger K."/>
            <person name="Spophaly S."/>
        </authorList>
    </citation>
    <scope>NUCLEOTIDE SEQUENCE [LARGE SCALE GENOMIC DNA]</scope>
    <source>
        <strain evidence="3">PruArmRojPasFocal</strain>
    </source>
</reference>
<feature type="domain" description="RNase III" evidence="2">
    <location>
        <begin position="65"/>
        <end position="204"/>
    </location>
</feature>
<evidence type="ECO:0000256" key="1">
    <source>
        <dbReference type="ARBA" id="ARBA00022801"/>
    </source>
</evidence>
<dbReference type="PANTHER" id="PTHR14950">
    <property type="entry name" value="DICER-RELATED"/>
    <property type="match status" value="1"/>
</dbReference>
<dbReference type="PROSITE" id="PS50142">
    <property type="entry name" value="RNASE_3_2"/>
    <property type="match status" value="1"/>
</dbReference>
<evidence type="ECO:0000313" key="3">
    <source>
        <dbReference type="EMBL" id="CAB4278015.1"/>
    </source>
</evidence>
<evidence type="ECO:0000259" key="2">
    <source>
        <dbReference type="PROSITE" id="PS50142"/>
    </source>
</evidence>
<protein>
    <recommendedName>
        <fullName evidence="2">RNase III domain-containing protein</fullName>
    </recommendedName>
</protein>
<dbReference type="CDD" id="cd00593">
    <property type="entry name" value="RIBOc"/>
    <property type="match status" value="1"/>
</dbReference>
<dbReference type="InterPro" id="IPR036389">
    <property type="entry name" value="RNase_III_sf"/>
</dbReference>
<organism evidence="3 4">
    <name type="scientific">Prunus armeniaca</name>
    <name type="common">Apricot</name>
    <name type="synonym">Armeniaca vulgaris</name>
    <dbReference type="NCBI Taxonomy" id="36596"/>
    <lineage>
        <taxon>Eukaryota</taxon>
        <taxon>Viridiplantae</taxon>
        <taxon>Streptophyta</taxon>
        <taxon>Embryophyta</taxon>
        <taxon>Tracheophyta</taxon>
        <taxon>Spermatophyta</taxon>
        <taxon>Magnoliopsida</taxon>
        <taxon>eudicotyledons</taxon>
        <taxon>Gunneridae</taxon>
        <taxon>Pentapetalae</taxon>
        <taxon>rosids</taxon>
        <taxon>fabids</taxon>
        <taxon>Rosales</taxon>
        <taxon>Rosaceae</taxon>
        <taxon>Amygdaloideae</taxon>
        <taxon>Amygdaleae</taxon>
        <taxon>Prunus</taxon>
    </lineage>
</organism>
<dbReference type="Proteomes" id="UP000507222">
    <property type="component" value="Unassembled WGS sequence"/>
</dbReference>
<dbReference type="GO" id="GO:0005634">
    <property type="term" value="C:nucleus"/>
    <property type="evidence" value="ECO:0007669"/>
    <property type="project" value="TreeGrafter"/>
</dbReference>
<proteinExistence type="predicted"/>
<dbReference type="Gene3D" id="1.10.1520.10">
    <property type="entry name" value="Ribonuclease III domain"/>
    <property type="match status" value="1"/>
</dbReference>
<name>A0A6J5URZ7_PRUAR</name>
<dbReference type="InterPro" id="IPR000999">
    <property type="entry name" value="RNase_III_dom"/>
</dbReference>
<dbReference type="SUPFAM" id="SSF69065">
    <property type="entry name" value="RNase III domain-like"/>
    <property type="match status" value="1"/>
</dbReference>